<reference evidence="1 2" key="1">
    <citation type="journal article" date="2012" name="Stand. Genomic Sci.">
        <title>Genome sequence of the orange-pigmented seawater bacterium Owenweeksia hongkongensis type strain (UST20020801(T)).</title>
        <authorList>
            <person name="Riedel T."/>
            <person name="Held B."/>
            <person name="Nolan M."/>
            <person name="Lucas S."/>
            <person name="Lapidus A."/>
            <person name="Tice H."/>
            <person name="Del Rio T.G."/>
            <person name="Cheng J.F."/>
            <person name="Han C."/>
            <person name="Tapia R."/>
            <person name="Goodwin L.A."/>
            <person name="Pitluck S."/>
            <person name="Liolios K."/>
            <person name="Mavromatis K."/>
            <person name="Pagani I."/>
            <person name="Ivanova N."/>
            <person name="Mikhailova N."/>
            <person name="Pati A."/>
            <person name="Chen A."/>
            <person name="Palaniappan K."/>
            <person name="Rohde M."/>
            <person name="Tindall B.J."/>
            <person name="Detter J.C."/>
            <person name="Goker M."/>
            <person name="Woyke T."/>
            <person name="Bristow J."/>
            <person name="Eisen J.A."/>
            <person name="Markowitz V."/>
            <person name="Hugenholtz P."/>
            <person name="Klenk H.P."/>
            <person name="Kyrpides N.C."/>
        </authorList>
    </citation>
    <scope>NUCLEOTIDE SEQUENCE</scope>
    <source>
        <strain evidence="2">DSM 17368 / JCM 12287 / NRRL B-23963</strain>
    </source>
</reference>
<evidence type="ECO:0008006" key="3">
    <source>
        <dbReference type="Google" id="ProtNLM"/>
    </source>
</evidence>
<proteinExistence type="predicted"/>
<dbReference type="GO" id="GO:0003677">
    <property type="term" value="F:DNA binding"/>
    <property type="evidence" value="ECO:0007669"/>
    <property type="project" value="InterPro"/>
</dbReference>
<dbReference type="KEGG" id="oho:Oweho_0016"/>
<evidence type="ECO:0000313" key="1">
    <source>
        <dbReference type="EMBL" id="AEV31043.1"/>
    </source>
</evidence>
<sequence>MSDNELGKSGFPERLNELRENLHLSGNQLAAVMGQNTSKVAGYLRGANLPRIDFLMTINLWYPLVNIDYLVTGRGKLFLDKEKALLQAVKPDHVEITAGKSDGQTLNYKELFESCKEQVKDKDKIIRLYEKQLGI</sequence>
<dbReference type="EMBL" id="CP003156">
    <property type="protein sequence ID" value="AEV31043.1"/>
    <property type="molecule type" value="Genomic_DNA"/>
</dbReference>
<dbReference type="Proteomes" id="UP000005631">
    <property type="component" value="Chromosome"/>
</dbReference>
<dbReference type="OrthoDB" id="839492at2"/>
<dbReference type="HOGENOM" id="CLU_1883684_0_0_10"/>
<organism evidence="1 2">
    <name type="scientific">Owenweeksia hongkongensis (strain DSM 17368 / CIP 108786 / JCM 12287 / NRRL B-23963 / UST20020801)</name>
    <dbReference type="NCBI Taxonomy" id="926562"/>
    <lineage>
        <taxon>Bacteria</taxon>
        <taxon>Pseudomonadati</taxon>
        <taxon>Bacteroidota</taxon>
        <taxon>Flavobacteriia</taxon>
        <taxon>Flavobacteriales</taxon>
        <taxon>Owenweeksiaceae</taxon>
        <taxon>Owenweeksia</taxon>
    </lineage>
</organism>
<keyword evidence="2" id="KW-1185">Reference proteome</keyword>
<dbReference type="CDD" id="cd00093">
    <property type="entry name" value="HTH_XRE"/>
    <property type="match status" value="1"/>
</dbReference>
<accession>G8R532</accession>
<dbReference type="RefSeq" id="WP_014200404.1">
    <property type="nucleotide sequence ID" value="NC_016599.1"/>
</dbReference>
<dbReference type="InterPro" id="IPR010982">
    <property type="entry name" value="Lambda_DNA-bd_dom_sf"/>
</dbReference>
<dbReference type="Gene3D" id="1.10.260.40">
    <property type="entry name" value="lambda repressor-like DNA-binding domains"/>
    <property type="match status" value="1"/>
</dbReference>
<dbReference type="eggNOG" id="COG1396">
    <property type="taxonomic scope" value="Bacteria"/>
</dbReference>
<evidence type="ECO:0000313" key="2">
    <source>
        <dbReference type="Proteomes" id="UP000005631"/>
    </source>
</evidence>
<dbReference type="SUPFAM" id="SSF47413">
    <property type="entry name" value="lambda repressor-like DNA-binding domains"/>
    <property type="match status" value="1"/>
</dbReference>
<protein>
    <recommendedName>
        <fullName evidence="3">HTH cro/C1-type domain-containing protein</fullName>
    </recommendedName>
</protein>
<dbReference type="InterPro" id="IPR001387">
    <property type="entry name" value="Cro/C1-type_HTH"/>
</dbReference>
<gene>
    <name evidence="1" type="ordered locus">Oweho_0016</name>
</gene>
<dbReference type="AlphaFoldDB" id="G8R532"/>
<name>G8R532_OWEHD</name>